<feature type="transmembrane region" description="Helical" evidence="1">
    <location>
        <begin position="36"/>
        <end position="55"/>
    </location>
</feature>
<evidence type="ECO:0000256" key="1">
    <source>
        <dbReference type="SAM" id="Phobius"/>
    </source>
</evidence>
<evidence type="ECO:0000313" key="2">
    <source>
        <dbReference type="EMBL" id="ROX54265.1"/>
    </source>
</evidence>
<evidence type="ECO:0000313" key="3">
    <source>
        <dbReference type="Proteomes" id="UP000281752"/>
    </source>
</evidence>
<reference evidence="2 3" key="1">
    <citation type="submission" date="2018-10" db="EMBL/GenBank/DDBJ databases">
        <title>Genotypes and phenotypes of Enterococci isolated from broiler chickens.</title>
        <authorList>
            <person name="Muhammad A.R."/>
            <person name="Diarra M.S."/>
        </authorList>
    </citation>
    <scope>NUCLEOTIDE SEQUENCE [LARGE SCALE GENOMIC DNA]</scope>
    <source>
        <strain evidence="2 3">P5 C A 35</strain>
    </source>
</reference>
<comment type="caution">
    <text evidence="2">The sequence shown here is derived from an EMBL/GenBank/DDBJ whole genome shotgun (WGS) entry which is preliminary data.</text>
</comment>
<proteinExistence type="predicted"/>
<keyword evidence="1" id="KW-0472">Membrane</keyword>
<organism evidence="2 3">
    <name type="scientific">Enterococcus faecium</name>
    <name type="common">Streptococcus faecium</name>
    <dbReference type="NCBI Taxonomy" id="1352"/>
    <lineage>
        <taxon>Bacteria</taxon>
        <taxon>Bacillati</taxon>
        <taxon>Bacillota</taxon>
        <taxon>Bacilli</taxon>
        <taxon>Lactobacillales</taxon>
        <taxon>Enterococcaceae</taxon>
        <taxon>Enterococcus</taxon>
    </lineage>
</organism>
<keyword evidence="1" id="KW-0812">Transmembrane</keyword>
<feature type="transmembrane region" description="Helical" evidence="1">
    <location>
        <begin position="12"/>
        <end position="30"/>
    </location>
</feature>
<accession>A0AB74CT89</accession>
<keyword evidence="1" id="KW-1133">Transmembrane helix</keyword>
<dbReference type="Proteomes" id="UP000281752">
    <property type="component" value="Unassembled WGS sequence"/>
</dbReference>
<sequence length="91" mass="10662">MAVEVRTSEETTIVVTKIISIFLIIGQPPFCFCYNMSIIVSLLPLYFIIIELFLVDLLHKLTKILEGEKIEVWRNVSIYKERERNDSKRSL</sequence>
<dbReference type="EMBL" id="RKNM01000017">
    <property type="protein sequence ID" value="ROX54265.1"/>
    <property type="molecule type" value="Genomic_DNA"/>
</dbReference>
<dbReference type="AlphaFoldDB" id="A0AB74CT89"/>
<gene>
    <name evidence="2" type="ORF">EGW36_11450</name>
</gene>
<protein>
    <submittedName>
        <fullName evidence="2">Uncharacterized protein</fullName>
    </submittedName>
</protein>
<name>A0AB74CT89_ENTFC</name>